<comment type="caution">
    <text evidence="4">The sequence shown here is derived from an EMBL/GenBank/DDBJ whole genome shotgun (WGS) entry which is preliminary data.</text>
</comment>
<accession>A0A918XIJ7</accession>
<dbReference type="Gene3D" id="3.90.1300.10">
    <property type="entry name" value="Amidase signature (AS) domain"/>
    <property type="match status" value="1"/>
</dbReference>
<feature type="domain" description="Amidase" evidence="3">
    <location>
        <begin position="297"/>
        <end position="375"/>
    </location>
</feature>
<evidence type="ECO:0000259" key="3">
    <source>
        <dbReference type="Pfam" id="PF01425"/>
    </source>
</evidence>
<protein>
    <submittedName>
        <fullName evidence="4">Amidase</fullName>
    </submittedName>
</protein>
<comment type="similarity">
    <text evidence="1">Belongs to the amidase family.</text>
</comment>
<feature type="compositionally biased region" description="Pro residues" evidence="2">
    <location>
        <begin position="9"/>
        <end position="18"/>
    </location>
</feature>
<evidence type="ECO:0000256" key="1">
    <source>
        <dbReference type="ARBA" id="ARBA00009199"/>
    </source>
</evidence>
<evidence type="ECO:0000256" key="2">
    <source>
        <dbReference type="SAM" id="MobiDB-lite"/>
    </source>
</evidence>
<evidence type="ECO:0000313" key="5">
    <source>
        <dbReference type="Proteomes" id="UP000654947"/>
    </source>
</evidence>
<keyword evidence="5" id="KW-1185">Reference proteome</keyword>
<proteinExistence type="inferred from homology"/>
<evidence type="ECO:0000313" key="4">
    <source>
        <dbReference type="EMBL" id="GHD33844.1"/>
    </source>
</evidence>
<dbReference type="PANTHER" id="PTHR11895:SF7">
    <property type="entry name" value="GLUTAMYL-TRNA(GLN) AMIDOTRANSFERASE SUBUNIT A, MITOCHONDRIAL"/>
    <property type="match status" value="1"/>
</dbReference>
<dbReference type="SUPFAM" id="SSF75304">
    <property type="entry name" value="Amidase signature (AS) enzymes"/>
    <property type="match status" value="1"/>
</dbReference>
<feature type="domain" description="Amidase" evidence="3">
    <location>
        <begin position="95"/>
        <end position="221"/>
    </location>
</feature>
<organism evidence="4 5">
    <name type="scientific">Nocardiopsis kunsanensis</name>
    <dbReference type="NCBI Taxonomy" id="141693"/>
    <lineage>
        <taxon>Bacteria</taxon>
        <taxon>Bacillati</taxon>
        <taxon>Actinomycetota</taxon>
        <taxon>Actinomycetes</taxon>
        <taxon>Streptosporangiales</taxon>
        <taxon>Nocardiopsidaceae</taxon>
        <taxon>Nocardiopsis</taxon>
    </lineage>
</organism>
<dbReference type="Proteomes" id="UP000654947">
    <property type="component" value="Unassembled WGS sequence"/>
</dbReference>
<dbReference type="EMBL" id="BMXL01000028">
    <property type="protein sequence ID" value="GHD33844.1"/>
    <property type="molecule type" value="Genomic_DNA"/>
</dbReference>
<dbReference type="RefSeq" id="WP_193518459.1">
    <property type="nucleotide sequence ID" value="NZ_BMXL01000028.1"/>
</dbReference>
<dbReference type="InterPro" id="IPR023631">
    <property type="entry name" value="Amidase_dom"/>
</dbReference>
<gene>
    <name evidence="4" type="primary">amiE</name>
    <name evidence="4" type="ORF">GCM10007147_38990</name>
</gene>
<dbReference type="InterPro" id="IPR036928">
    <property type="entry name" value="AS_sf"/>
</dbReference>
<dbReference type="Pfam" id="PF01425">
    <property type="entry name" value="Amidase"/>
    <property type="match status" value="2"/>
</dbReference>
<reference evidence="4 5" key="1">
    <citation type="journal article" date="2014" name="Int. J. Syst. Evol. Microbiol.">
        <title>Complete genome sequence of Corynebacterium casei LMG S-19264T (=DSM 44701T), isolated from a smear-ripened cheese.</title>
        <authorList>
            <consortium name="US DOE Joint Genome Institute (JGI-PGF)"/>
            <person name="Walter F."/>
            <person name="Albersmeier A."/>
            <person name="Kalinowski J."/>
            <person name="Ruckert C."/>
        </authorList>
    </citation>
    <scope>NUCLEOTIDE SEQUENCE [LARGE SCALE GENOMIC DNA]</scope>
    <source>
        <strain evidence="4 5">KCTC 19473</strain>
    </source>
</reference>
<name>A0A918XIJ7_9ACTN</name>
<sequence>MSPTTHSPPSIPPTPPPDAGTSAARVHRGEVSAYETVRDSLASIGRIAHLHAFTEVWPEEALERARSADDALARGADLPLAGVPVAVKASEGTGSHQAEALVRAGAVPVGSTSVPGPGTAWKTWGRTDAGPTLNPWDPDVVPGGSSAGSAVAVATGAVPWATASDGAGSTRIPAAWCGVLGYKPTTGLLPARDRAGLTVGGPIARTVPDLELYRRVVLGGSPVPVPARIRVAWSGTLGFNTPEPETVELAERALRRWERGSGAVEVVDAPVALADPAEAWLARRGTGPDVRASVSRGDRRVLAELFSRVDLLATPTTPNPPHPHTGPGEVMSVGFTWLFNLTGHPAGSLPAGRTVRGLPVGLHLVAVHHADAFLLSAAADAERTAAPVLYPG</sequence>
<dbReference type="PANTHER" id="PTHR11895">
    <property type="entry name" value="TRANSAMIDASE"/>
    <property type="match status" value="1"/>
</dbReference>
<feature type="region of interest" description="Disordered" evidence="2">
    <location>
        <begin position="1"/>
        <end position="24"/>
    </location>
</feature>
<dbReference type="InterPro" id="IPR000120">
    <property type="entry name" value="Amidase"/>
</dbReference>
<dbReference type="GO" id="GO:0003824">
    <property type="term" value="F:catalytic activity"/>
    <property type="evidence" value="ECO:0007669"/>
    <property type="project" value="InterPro"/>
</dbReference>
<dbReference type="AlphaFoldDB" id="A0A918XIJ7"/>